<dbReference type="RefSeq" id="WP_344029352.1">
    <property type="nucleotide sequence ID" value="NZ_BAAAJK010000053.1"/>
</dbReference>
<sequence length="187" mass="20246">MSTMQLGDDILGGRDHWVVRVTLATMFPPNERQLEAMADAADAHDMTVAARGPIVDDARDDAGMVFTAEVPADEIGQVPARALAIAQETCGYGIAMQVALVDLRICTAAVYEAEATRPDTPELLAATDVAELLGVSRQRVHQLHSERADFPAPYARLGSGPIWTRPAIEAFDKRWTRKPGRPARAVS</sequence>
<evidence type="ECO:0000313" key="2">
    <source>
        <dbReference type="Proteomes" id="UP001501414"/>
    </source>
</evidence>
<proteinExistence type="predicted"/>
<protein>
    <recommendedName>
        <fullName evidence="3">DNA-binding protein</fullName>
    </recommendedName>
</protein>
<dbReference type="EMBL" id="BAAAJK010000053">
    <property type="protein sequence ID" value="GAA1401916.1"/>
    <property type="molecule type" value="Genomic_DNA"/>
</dbReference>
<evidence type="ECO:0000313" key="1">
    <source>
        <dbReference type="EMBL" id="GAA1401916.1"/>
    </source>
</evidence>
<keyword evidence="2" id="KW-1185">Reference proteome</keyword>
<accession>A0ABN1YEX7</accession>
<comment type="caution">
    <text evidence="1">The sequence shown here is derived from an EMBL/GenBank/DDBJ whole genome shotgun (WGS) entry which is preliminary data.</text>
</comment>
<gene>
    <name evidence="1" type="ORF">GCM10009613_61030</name>
</gene>
<organism evidence="1 2">
    <name type="scientific">Pseudonocardia kongjuensis</name>
    <dbReference type="NCBI Taxonomy" id="102227"/>
    <lineage>
        <taxon>Bacteria</taxon>
        <taxon>Bacillati</taxon>
        <taxon>Actinomycetota</taxon>
        <taxon>Actinomycetes</taxon>
        <taxon>Pseudonocardiales</taxon>
        <taxon>Pseudonocardiaceae</taxon>
        <taxon>Pseudonocardia</taxon>
    </lineage>
</organism>
<name>A0ABN1YEX7_9PSEU</name>
<reference evidence="1 2" key="1">
    <citation type="journal article" date="2019" name="Int. J. Syst. Evol. Microbiol.">
        <title>The Global Catalogue of Microorganisms (GCM) 10K type strain sequencing project: providing services to taxonomists for standard genome sequencing and annotation.</title>
        <authorList>
            <consortium name="The Broad Institute Genomics Platform"/>
            <consortium name="The Broad Institute Genome Sequencing Center for Infectious Disease"/>
            <person name="Wu L."/>
            <person name="Ma J."/>
        </authorList>
    </citation>
    <scope>NUCLEOTIDE SEQUENCE [LARGE SCALE GENOMIC DNA]</scope>
    <source>
        <strain evidence="1 2">JCM 11896</strain>
    </source>
</reference>
<dbReference type="Proteomes" id="UP001501414">
    <property type="component" value="Unassembled WGS sequence"/>
</dbReference>
<evidence type="ECO:0008006" key="3">
    <source>
        <dbReference type="Google" id="ProtNLM"/>
    </source>
</evidence>